<evidence type="ECO:0000313" key="3">
    <source>
        <dbReference type="Proteomes" id="UP001196413"/>
    </source>
</evidence>
<dbReference type="Proteomes" id="UP001196413">
    <property type="component" value="Unassembled WGS sequence"/>
</dbReference>
<keyword evidence="3" id="KW-1185">Reference proteome</keyword>
<dbReference type="EMBL" id="JAHQIW010000367">
    <property type="protein sequence ID" value="KAJ1347686.1"/>
    <property type="molecule type" value="Genomic_DNA"/>
</dbReference>
<organism evidence="2 3">
    <name type="scientific">Parelaphostrongylus tenuis</name>
    <name type="common">Meningeal worm</name>
    <dbReference type="NCBI Taxonomy" id="148309"/>
    <lineage>
        <taxon>Eukaryota</taxon>
        <taxon>Metazoa</taxon>
        <taxon>Ecdysozoa</taxon>
        <taxon>Nematoda</taxon>
        <taxon>Chromadorea</taxon>
        <taxon>Rhabditida</taxon>
        <taxon>Rhabditina</taxon>
        <taxon>Rhabditomorpha</taxon>
        <taxon>Strongyloidea</taxon>
        <taxon>Metastrongylidae</taxon>
        <taxon>Parelaphostrongylus</taxon>
    </lineage>
</organism>
<accession>A0AAD5MHD0</accession>
<reference evidence="2" key="1">
    <citation type="submission" date="2021-06" db="EMBL/GenBank/DDBJ databases">
        <title>Parelaphostrongylus tenuis whole genome reference sequence.</title>
        <authorList>
            <person name="Garwood T.J."/>
            <person name="Larsen P.A."/>
            <person name="Fountain-Jones N.M."/>
            <person name="Garbe J.R."/>
            <person name="Macchietto M.G."/>
            <person name="Kania S.A."/>
            <person name="Gerhold R.W."/>
            <person name="Richards J.E."/>
            <person name="Wolf T.M."/>
        </authorList>
    </citation>
    <scope>NUCLEOTIDE SEQUENCE</scope>
    <source>
        <strain evidence="2">MNPRO001-30</strain>
        <tissue evidence="2">Meninges</tissue>
    </source>
</reference>
<gene>
    <name evidence="2" type="ORF">KIN20_002813</name>
</gene>
<name>A0AAD5MHD0_PARTN</name>
<dbReference type="AlphaFoldDB" id="A0AAD5MHD0"/>
<feature type="chain" id="PRO_5042248660" evidence="1">
    <location>
        <begin position="17"/>
        <end position="128"/>
    </location>
</feature>
<evidence type="ECO:0000313" key="2">
    <source>
        <dbReference type="EMBL" id="KAJ1347686.1"/>
    </source>
</evidence>
<feature type="signal peptide" evidence="1">
    <location>
        <begin position="1"/>
        <end position="16"/>
    </location>
</feature>
<sequence length="128" mass="14128">MLKACVLLAIVVQLRCSDLGATFGDAAASQLFRHVAAKVLQNPRVAEIIVKTQESPSLGSLVHIDLLNQLSYKNLSVIFHHDSLHMIVDSFSLFSHGNISEVFWPLGPGEQTVDVSLQLYRARFSPSR</sequence>
<proteinExistence type="predicted"/>
<comment type="caution">
    <text evidence="2">The sequence shown here is derived from an EMBL/GenBank/DDBJ whole genome shotgun (WGS) entry which is preliminary data.</text>
</comment>
<protein>
    <submittedName>
        <fullName evidence="2">Uncharacterized protein</fullName>
    </submittedName>
</protein>
<evidence type="ECO:0000256" key="1">
    <source>
        <dbReference type="SAM" id="SignalP"/>
    </source>
</evidence>
<keyword evidence="1" id="KW-0732">Signal</keyword>